<evidence type="ECO:0000256" key="1">
    <source>
        <dbReference type="SAM" id="SignalP"/>
    </source>
</evidence>
<dbReference type="EMBL" id="JBHRXV010000011">
    <property type="protein sequence ID" value="MFC3713999.1"/>
    <property type="molecule type" value="Genomic_DNA"/>
</dbReference>
<protein>
    <submittedName>
        <fullName evidence="2">Uncharacterized protein</fullName>
    </submittedName>
</protein>
<gene>
    <name evidence="2" type="ORF">ACFOMD_15615</name>
</gene>
<sequence>MRFYERLFPIAMLTCVGAGAWAFVQADAVSASHDFLAAALAMRLDERLRGRWWVIEDDAAEWAFIRGVG</sequence>
<evidence type="ECO:0000313" key="2">
    <source>
        <dbReference type="EMBL" id="MFC3713999.1"/>
    </source>
</evidence>
<name>A0ABV7XH13_9SPHN</name>
<feature type="chain" id="PRO_5046556065" evidence="1">
    <location>
        <begin position="23"/>
        <end position="69"/>
    </location>
</feature>
<dbReference type="Proteomes" id="UP001595615">
    <property type="component" value="Unassembled WGS sequence"/>
</dbReference>
<keyword evidence="1" id="KW-0732">Signal</keyword>
<evidence type="ECO:0000313" key="3">
    <source>
        <dbReference type="Proteomes" id="UP001595615"/>
    </source>
</evidence>
<reference evidence="3" key="1">
    <citation type="journal article" date="2019" name="Int. J. Syst. Evol. Microbiol.">
        <title>The Global Catalogue of Microorganisms (GCM) 10K type strain sequencing project: providing services to taxonomists for standard genome sequencing and annotation.</title>
        <authorList>
            <consortium name="The Broad Institute Genomics Platform"/>
            <consortium name="The Broad Institute Genome Sequencing Center for Infectious Disease"/>
            <person name="Wu L."/>
            <person name="Ma J."/>
        </authorList>
    </citation>
    <scope>NUCLEOTIDE SEQUENCE [LARGE SCALE GENOMIC DNA]</scope>
    <source>
        <strain evidence="3">KCTC 42644</strain>
    </source>
</reference>
<feature type="signal peptide" evidence="1">
    <location>
        <begin position="1"/>
        <end position="22"/>
    </location>
</feature>
<keyword evidence="3" id="KW-1185">Reference proteome</keyword>
<accession>A0ABV7XH13</accession>
<comment type="caution">
    <text evidence="2">The sequence shown here is derived from an EMBL/GenBank/DDBJ whole genome shotgun (WGS) entry which is preliminary data.</text>
</comment>
<proteinExistence type="predicted"/>
<organism evidence="2 3">
    <name type="scientific">Sphingoaurantiacus capsulatus</name>
    <dbReference type="NCBI Taxonomy" id="1771310"/>
    <lineage>
        <taxon>Bacteria</taxon>
        <taxon>Pseudomonadati</taxon>
        <taxon>Pseudomonadota</taxon>
        <taxon>Alphaproteobacteria</taxon>
        <taxon>Sphingomonadales</taxon>
        <taxon>Sphingosinicellaceae</taxon>
        <taxon>Sphingoaurantiacus</taxon>
    </lineage>
</organism>
<dbReference type="RefSeq" id="WP_380863026.1">
    <property type="nucleotide sequence ID" value="NZ_JBHRXV010000011.1"/>
</dbReference>